<keyword evidence="11 14" id="KW-0472">Membrane</keyword>
<dbReference type="InterPro" id="IPR012561">
    <property type="entry name" value="Ferlin_B-domain"/>
</dbReference>
<evidence type="ECO:0000256" key="9">
    <source>
        <dbReference type="ARBA" id="ARBA00022968"/>
    </source>
</evidence>
<dbReference type="InterPro" id="IPR035892">
    <property type="entry name" value="C2_domain_sf"/>
</dbReference>
<dbReference type="SMART" id="SM01202">
    <property type="entry name" value="FerI"/>
    <property type="match status" value="1"/>
</dbReference>
<dbReference type="EMBL" id="CAWYQH010000013">
    <property type="protein sequence ID" value="CAK8674580.1"/>
    <property type="molecule type" value="Genomic_DNA"/>
</dbReference>
<comment type="similarity">
    <text evidence="3">Belongs to the ferlin family.</text>
</comment>
<evidence type="ECO:0000259" key="15">
    <source>
        <dbReference type="PROSITE" id="PS50004"/>
    </source>
</evidence>
<dbReference type="CDD" id="cd04011">
    <property type="entry name" value="C2B_Ferlin"/>
    <property type="match status" value="1"/>
</dbReference>
<dbReference type="SMART" id="SM00694">
    <property type="entry name" value="DysFC"/>
    <property type="match status" value="2"/>
</dbReference>
<keyword evidence="9" id="KW-0735">Signal-anchor</keyword>
<accession>A0ABP0F806</accession>
<evidence type="ECO:0000256" key="14">
    <source>
        <dbReference type="SAM" id="Phobius"/>
    </source>
</evidence>
<dbReference type="InterPro" id="IPR032362">
    <property type="entry name" value="Ferlin_C"/>
</dbReference>
<dbReference type="Pfam" id="PF16165">
    <property type="entry name" value="Ferlin_C"/>
    <property type="match status" value="1"/>
</dbReference>
<evidence type="ECO:0000256" key="5">
    <source>
        <dbReference type="ARBA" id="ARBA00022692"/>
    </source>
</evidence>
<dbReference type="PANTHER" id="PTHR12546">
    <property type="entry name" value="FER-1-LIKE"/>
    <property type="match status" value="1"/>
</dbReference>
<feature type="transmembrane region" description="Helical" evidence="14">
    <location>
        <begin position="2098"/>
        <end position="2120"/>
    </location>
</feature>
<reference evidence="16 17" key="1">
    <citation type="submission" date="2024-02" db="EMBL/GenBank/DDBJ databases">
        <authorList>
            <person name="Daric V."/>
            <person name="Darras S."/>
        </authorList>
    </citation>
    <scope>NUCLEOTIDE SEQUENCE [LARGE SCALE GENOMIC DNA]</scope>
</reference>
<dbReference type="Pfam" id="PF22901">
    <property type="entry name" value="dsrm_Ferlin"/>
    <property type="match status" value="1"/>
</dbReference>
<protein>
    <recommendedName>
        <fullName evidence="15">C2 domain-containing protein</fullName>
    </recommendedName>
</protein>
<evidence type="ECO:0000256" key="7">
    <source>
        <dbReference type="ARBA" id="ARBA00022737"/>
    </source>
</evidence>
<sequence>MKKGILIPGARVILSTPDDGKDGVEGDSKEARRKSSVGAKKDKEGKDDKVDEGFSEGGEKHDLNGGSGGGAHVSGGADRSSLSEKPEDFQVRVRLVCGRQLSGSNIKPVVKVTAGKSQVKTSRIRKGSSPIWNEMLMFNFHESLKDLYDFIFEFSVNNSRKMRSDALIGSFKLDVGSVYDQPGHAYVRKWILLTDPEDASNTPKGYLKITICVLGAGDQPPEDKGDGDDDDVEGNLLTPAGASLRSATFTMRIFSAEDLPQMDSSAFKSMKKFMGMGEDVDISKTLVDPYVVFSFAGKKRKTRVVEGKNNPEWNQELSLPIKFPSMCESIRIVIRDWDRVGADDTVGTFVIPISRISSTGEDASGADMDEDDFDDLEGFLPTFGPTFVNFYGSPREFSEISDPLDALNLGKGVGCAYRGRAMVELTTSIDEEGSEPIPPIQEVAEDHIALTQKYLRRRRYRLVMGFESADLIDKAYENVEFEVSMGNYGNKFDIDLGTSCSLTEATNPIFDGCKYHFCPWASKKPVMMVTSQWEDINFRLHAVNVILRLADRIDMEVEKVKDLMENGGTDIEIASEIVAVLDMLILETAKRLPDPRGRPEANQLDLRIHQQRTKTFKAISDEAADLRQNCTEAHVAMQAITDFQERLHIVAYEPQNSLPDVIIWMITGNKRIAFARIPAYNILHAREKPEYSGRFCSKPQTICLRYPTSKTTGKKQYKIPCQLRIIAWLGLAREQDDFDFYTRGQISVYADTFEIENSIPIRGWTPDGFKDITGEIPLPKESFECPSGWEWEGDWEKSSELNLLRDAGHSTYMEECFEHEARTSSGDWVPQKYVNGSGDIVESTEIISCAKGWEWDDNWKIDTNRACDEDGWEYSAPVEDFGQLAWIAVEKSFHVMRRRRLVRNRKCVDPKVIKRDDKTEQMLGEGWEYATTLGSQFHLMPKMLDLVRRRRWIRKMVTSGTGGSSAIFNLDTALIKGTMDFEPSPIPTPIRESEESRKALAILGATEEAQEEERDRAGKKFFGKKKSKADPVLAAAAAERKKKLKMPAPKIYIMFSVASKLQLRAYVYQARDLLAMDQDNFSDPVIFVSFLNQCRRTAVMSRTLNPVWDQTLMMDITYYGDLQLLRQYCNDVVIEVYDKDDVSHDRAKTERANASEYACEVPGCFAERNLHVFRHTKAKSKKVVCFDHKHYYGDKKGAVYKLSDEDGYSSDSLTPSYDVTQWKGHVSQRKGNFQRATTVRNSGSKRFRQIFSKSAKNTAFEIMSATSSIRKSLRHRKYRIPTGNMEFMGRTRGQPVIKFGAEDEDRAVLSWHEVKKNKVFGGSILAAFELFLKHEKQEMPLPPPRRKDVHMVPYGIRPVLQRTAIEFLIWGVRNMQPFQMLSVDTPSVLIQVGEVEIKTRIIKSLKKNPNFSQPLFFATANLPLEQLYFPPIVIRVKDNRKFGRRPTVGQHIITNVSGYRIKPIAAKLQTTNDGNEDEGIQEDGISQDVAIEVERPRMPSLGISFGKLKTAFSLKKDGKTIRKEEIDWWSKYYASIGETDKCGDFDKSGLDKIKIYKNELEKQENYNHFHDFIETFKLSRGKVEEDEEPEFAGEFKGSFRIYELPADPNAPFPPRYFEKIPSTEAVDVKVRIYVIRGFDLAPQDSNGLADPYLKIKVGKKRIDDRDNYLANTLEPTFGRMFEVDLKLPMEKDLYVQVYDWDLIGTDDKIGETKIDIENRYLSKYKAWCSLPESYYTSGPTPWRDQMTPKDWLYDKARREGWDEPIWNGNTCVMLNRKTYKLSDFESKKKPSPYWGDPDERLALYILRTFPHVSEHVETRPLFSKLLPGIEQGRVHLWIDMFPKDYGDPGEPFNVTPRTPSKYYARVIIWNCSDIPMMDTSMLGDEMTDIYFKGWLSGLEHKKQKTDVHYRSLDGTGMFNWRFLFPFEYLPQEKLHYVSKKEHLWSLDKTVSKFPPVLNIQVWDNDLFGPNEYISELSLPLNNMAKCCKFRRSCTVDNVPDLHGNCSMDMISMFDQKLLKGWWPLYRMVDGEKQQAGKLEMSLEIVTEDEHEEKPAGQGRDEPNQNPKLDKPNRPATSFAWFSSPFKSFRYIIWRKYKWIMIGLLVLILVVIFLILFFYSFPGAITSKVV</sequence>
<dbReference type="CDD" id="cd08374">
    <property type="entry name" value="C2F_Ferlin"/>
    <property type="match status" value="1"/>
</dbReference>
<evidence type="ECO:0000313" key="17">
    <source>
        <dbReference type="Proteomes" id="UP001642483"/>
    </source>
</evidence>
<feature type="region of interest" description="Disordered" evidence="13">
    <location>
        <begin position="1"/>
        <end position="84"/>
    </location>
</feature>
<keyword evidence="12" id="KW-0968">Cytoplasmic vesicle</keyword>
<dbReference type="SMART" id="SM00693">
    <property type="entry name" value="DysFN"/>
    <property type="match status" value="2"/>
</dbReference>
<dbReference type="Proteomes" id="UP001642483">
    <property type="component" value="Unassembled WGS sequence"/>
</dbReference>
<dbReference type="InterPro" id="IPR037725">
    <property type="entry name" value="C2F_Ferlin"/>
</dbReference>
<evidence type="ECO:0000256" key="11">
    <source>
        <dbReference type="ARBA" id="ARBA00023136"/>
    </source>
</evidence>
<feature type="domain" description="C2" evidence="15">
    <location>
        <begin position="1047"/>
        <end position="1170"/>
    </location>
</feature>
<feature type="domain" description="C2" evidence="15">
    <location>
        <begin position="67"/>
        <end position="191"/>
    </location>
</feature>
<feature type="domain" description="C2" evidence="15">
    <location>
        <begin position="1345"/>
        <end position="1468"/>
    </location>
</feature>
<feature type="compositionally biased region" description="Basic and acidic residues" evidence="13">
    <location>
        <begin position="2051"/>
        <end position="2069"/>
    </location>
</feature>
<dbReference type="InterPro" id="IPR037722">
    <property type="entry name" value="C2C_Ferlin"/>
</dbReference>
<dbReference type="Pfam" id="PF08151">
    <property type="entry name" value="FerI"/>
    <property type="match status" value="1"/>
</dbReference>
<evidence type="ECO:0000256" key="8">
    <source>
        <dbReference type="ARBA" id="ARBA00022837"/>
    </source>
</evidence>
<dbReference type="SUPFAM" id="SSF49562">
    <property type="entry name" value="C2 domain (Calcium/lipid-binding domain, CaLB)"/>
    <property type="match status" value="6"/>
</dbReference>
<proteinExistence type="inferred from homology"/>
<dbReference type="InterPro" id="IPR055072">
    <property type="entry name" value="Ferlin_DSRM"/>
</dbReference>
<dbReference type="InterPro" id="IPR037720">
    <property type="entry name" value="C2B_Ferlin"/>
</dbReference>
<gene>
    <name evidence="16" type="ORF">CVLEPA_LOCUS4267</name>
</gene>
<dbReference type="Pfam" id="PF00168">
    <property type="entry name" value="C2"/>
    <property type="match status" value="5"/>
</dbReference>
<dbReference type="Gene3D" id="2.60.40.150">
    <property type="entry name" value="C2 domain"/>
    <property type="match status" value="5"/>
</dbReference>
<feature type="domain" description="C2" evidence="15">
    <location>
        <begin position="1611"/>
        <end position="1729"/>
    </location>
</feature>
<evidence type="ECO:0000313" key="16">
    <source>
        <dbReference type="EMBL" id="CAK8674580.1"/>
    </source>
</evidence>
<evidence type="ECO:0000256" key="2">
    <source>
        <dbReference type="ARBA" id="ARBA00004483"/>
    </source>
</evidence>
<feature type="region of interest" description="Disordered" evidence="13">
    <location>
        <begin position="2048"/>
        <end position="2069"/>
    </location>
</feature>
<feature type="compositionally biased region" description="Basic and acidic residues" evidence="13">
    <location>
        <begin position="39"/>
        <end position="63"/>
    </location>
</feature>
<name>A0ABP0F806_CLALP</name>
<dbReference type="SMART" id="SM01200">
    <property type="entry name" value="FerA"/>
    <property type="match status" value="1"/>
</dbReference>
<evidence type="ECO:0000256" key="4">
    <source>
        <dbReference type="ARBA" id="ARBA00022475"/>
    </source>
</evidence>
<dbReference type="InterPro" id="IPR037721">
    <property type="entry name" value="Ferlin"/>
</dbReference>
<evidence type="ECO:0000256" key="6">
    <source>
        <dbReference type="ARBA" id="ARBA00022723"/>
    </source>
</evidence>
<dbReference type="PROSITE" id="PS50004">
    <property type="entry name" value="C2"/>
    <property type="match status" value="6"/>
</dbReference>
<dbReference type="InterPro" id="IPR037724">
    <property type="entry name" value="C2E_Ferlin"/>
</dbReference>
<evidence type="ECO:0000256" key="13">
    <source>
        <dbReference type="SAM" id="MobiDB-lite"/>
    </source>
</evidence>
<evidence type="ECO:0000256" key="3">
    <source>
        <dbReference type="ARBA" id="ARBA00007561"/>
    </source>
</evidence>
<dbReference type="SMART" id="SM01201">
    <property type="entry name" value="FerB"/>
    <property type="match status" value="1"/>
</dbReference>
<evidence type="ECO:0000256" key="1">
    <source>
        <dbReference type="ARBA" id="ARBA00004401"/>
    </source>
</evidence>
<dbReference type="PANTHER" id="PTHR12546:SF33">
    <property type="entry name" value="SPERM VESICLE FUSION PROTEIN FER-1"/>
    <property type="match status" value="1"/>
</dbReference>
<comment type="subcellular location">
    <subcellularLocation>
        <location evidence="1">Cell membrane</location>
        <topology evidence="1">Single-pass type II membrane protein</topology>
    </subcellularLocation>
    <subcellularLocation>
        <location evidence="2">Cytoplasmic vesicle membrane</location>
        <topology evidence="2">Single-pass type II membrane protein</topology>
    </subcellularLocation>
</comment>
<feature type="domain" description="C2" evidence="15">
    <location>
        <begin position="228"/>
        <end position="367"/>
    </location>
</feature>
<evidence type="ECO:0000256" key="10">
    <source>
        <dbReference type="ARBA" id="ARBA00022989"/>
    </source>
</evidence>
<comment type="caution">
    <text evidence="16">The sequence shown here is derived from an EMBL/GenBank/DDBJ whole genome shotgun (WGS) entry which is preliminary data.</text>
</comment>
<dbReference type="InterPro" id="IPR012560">
    <property type="entry name" value="Ferlin_A-domain"/>
</dbReference>
<keyword evidence="8" id="KW-0106">Calcium</keyword>
<dbReference type="InterPro" id="IPR006614">
    <property type="entry name" value="Peroxin/Ferlin"/>
</dbReference>
<feature type="compositionally biased region" description="Basic and acidic residues" evidence="13">
    <location>
        <begin position="18"/>
        <end position="30"/>
    </location>
</feature>
<dbReference type="InterPro" id="IPR012968">
    <property type="entry name" value="FerIin_dom"/>
</dbReference>
<dbReference type="CDD" id="cd04037">
    <property type="entry name" value="C2E_Ferlin"/>
    <property type="match status" value="1"/>
</dbReference>
<dbReference type="CDD" id="cd04018">
    <property type="entry name" value="C2C_Ferlin"/>
    <property type="match status" value="1"/>
</dbReference>
<dbReference type="InterPro" id="IPR000008">
    <property type="entry name" value="C2_dom"/>
</dbReference>
<keyword evidence="10 14" id="KW-1133">Transmembrane helix</keyword>
<organism evidence="16 17">
    <name type="scientific">Clavelina lepadiformis</name>
    <name type="common">Light-bulb sea squirt</name>
    <name type="synonym">Ascidia lepadiformis</name>
    <dbReference type="NCBI Taxonomy" id="159417"/>
    <lineage>
        <taxon>Eukaryota</taxon>
        <taxon>Metazoa</taxon>
        <taxon>Chordata</taxon>
        <taxon>Tunicata</taxon>
        <taxon>Ascidiacea</taxon>
        <taxon>Aplousobranchia</taxon>
        <taxon>Clavelinidae</taxon>
        <taxon>Clavelina</taxon>
    </lineage>
</organism>
<evidence type="ECO:0000256" key="12">
    <source>
        <dbReference type="ARBA" id="ARBA00023329"/>
    </source>
</evidence>
<keyword evidence="6" id="KW-0479">Metal-binding</keyword>
<keyword evidence="4" id="KW-1003">Cell membrane</keyword>
<keyword evidence="7" id="KW-0677">Repeat</keyword>
<keyword evidence="5 14" id="KW-0812">Transmembrane</keyword>
<feature type="domain" description="C2" evidence="15">
    <location>
        <begin position="1844"/>
        <end position="1993"/>
    </location>
</feature>
<keyword evidence="17" id="KW-1185">Reference proteome</keyword>
<dbReference type="Pfam" id="PF08150">
    <property type="entry name" value="FerB"/>
    <property type="match status" value="1"/>
</dbReference>
<dbReference type="SMART" id="SM00239">
    <property type="entry name" value="C2"/>
    <property type="match status" value="5"/>
</dbReference>